<dbReference type="InterPro" id="IPR005050">
    <property type="entry name" value="Enod93"/>
</dbReference>
<dbReference type="Proteomes" id="UP000822688">
    <property type="component" value="Chromosome 7"/>
</dbReference>
<proteinExistence type="predicted"/>
<name>A0A8T0HGG8_CERPU</name>
<keyword evidence="2" id="KW-1185">Reference proteome</keyword>
<reference evidence="1" key="1">
    <citation type="submission" date="2020-06" db="EMBL/GenBank/DDBJ databases">
        <title>WGS assembly of Ceratodon purpureus strain R40.</title>
        <authorList>
            <person name="Carey S.B."/>
            <person name="Jenkins J."/>
            <person name="Shu S."/>
            <person name="Lovell J.T."/>
            <person name="Sreedasyam A."/>
            <person name="Maumus F."/>
            <person name="Tiley G.P."/>
            <person name="Fernandez-Pozo N."/>
            <person name="Barry K."/>
            <person name="Chen C."/>
            <person name="Wang M."/>
            <person name="Lipzen A."/>
            <person name="Daum C."/>
            <person name="Saski C.A."/>
            <person name="Payton A.C."/>
            <person name="Mcbreen J.C."/>
            <person name="Conrad R.E."/>
            <person name="Kollar L.M."/>
            <person name="Olsson S."/>
            <person name="Huttunen S."/>
            <person name="Landis J.B."/>
            <person name="Wickett N.J."/>
            <person name="Johnson M.G."/>
            <person name="Rensing S.A."/>
            <person name="Grimwood J."/>
            <person name="Schmutz J."/>
            <person name="Mcdaniel S.F."/>
        </authorList>
    </citation>
    <scope>NUCLEOTIDE SEQUENCE</scope>
    <source>
        <strain evidence="1">R40</strain>
    </source>
</reference>
<comment type="caution">
    <text evidence="1">The sequence shown here is derived from an EMBL/GenBank/DDBJ whole genome shotgun (WGS) entry which is preliminary data.</text>
</comment>
<evidence type="ECO:0000313" key="1">
    <source>
        <dbReference type="EMBL" id="KAG0568112.1"/>
    </source>
</evidence>
<dbReference type="PANTHER" id="PTHR33605:SF3">
    <property type="entry name" value="EARLY NODULIN-LIKE PROTEIN"/>
    <property type="match status" value="1"/>
</dbReference>
<evidence type="ECO:0008006" key="3">
    <source>
        <dbReference type="Google" id="ProtNLM"/>
    </source>
</evidence>
<dbReference type="OrthoDB" id="1937323at2759"/>
<dbReference type="EMBL" id="CM026428">
    <property type="protein sequence ID" value="KAG0568113.1"/>
    <property type="molecule type" value="Genomic_DNA"/>
</dbReference>
<evidence type="ECO:0000313" key="2">
    <source>
        <dbReference type="Proteomes" id="UP000822688"/>
    </source>
</evidence>
<organism evidence="1 2">
    <name type="scientific">Ceratodon purpureus</name>
    <name type="common">Fire moss</name>
    <name type="synonym">Dicranum purpureum</name>
    <dbReference type="NCBI Taxonomy" id="3225"/>
    <lineage>
        <taxon>Eukaryota</taxon>
        <taxon>Viridiplantae</taxon>
        <taxon>Streptophyta</taxon>
        <taxon>Embryophyta</taxon>
        <taxon>Bryophyta</taxon>
        <taxon>Bryophytina</taxon>
        <taxon>Bryopsida</taxon>
        <taxon>Dicranidae</taxon>
        <taxon>Pseudoditrichales</taxon>
        <taxon>Ditrichaceae</taxon>
        <taxon>Ceratodon</taxon>
    </lineage>
</organism>
<sequence>MAIDLKGWWRQKRGDLALQQRGSPVPSIFIPSPVEDRDAQKTIASLREARAKHCTDEGVKAGFKAASIACAATAIPTLTAVRMVPWVKAHLNYTGQALVISAATIATYFIVVDQTILECSRKESWDALEKRRSAAS</sequence>
<dbReference type="EMBL" id="CM026428">
    <property type="protein sequence ID" value="KAG0568112.1"/>
    <property type="molecule type" value="Genomic_DNA"/>
</dbReference>
<dbReference type="Pfam" id="PF03386">
    <property type="entry name" value="ENOD93"/>
    <property type="match status" value="1"/>
</dbReference>
<protein>
    <recommendedName>
        <fullName evidence="3">Early nodulin-93-like</fullName>
    </recommendedName>
</protein>
<gene>
    <name evidence="1" type="ORF">KC19_7G187000</name>
</gene>
<dbReference type="PANTHER" id="PTHR33605">
    <property type="entry name" value="EARLY NODULIN-93"/>
    <property type="match status" value="1"/>
</dbReference>
<dbReference type="AlphaFoldDB" id="A0A8T0HGG8"/>
<accession>A0A8T0HGG8</accession>